<proteinExistence type="inferred from homology"/>
<dbReference type="InterPro" id="IPR050740">
    <property type="entry name" value="Aldehyde_DH_Superfamily"/>
</dbReference>
<dbReference type="CDD" id="cd07103">
    <property type="entry name" value="ALDH_F5_SSADH_GabD"/>
    <property type="match status" value="1"/>
</dbReference>
<dbReference type="NCBIfam" id="TIGR01780">
    <property type="entry name" value="SSADH"/>
    <property type="match status" value="1"/>
</dbReference>
<organism evidence="4 5">
    <name type="scientific">Halobacillus litoralis</name>
    <dbReference type="NCBI Taxonomy" id="45668"/>
    <lineage>
        <taxon>Bacteria</taxon>
        <taxon>Bacillati</taxon>
        <taxon>Bacillota</taxon>
        <taxon>Bacilli</taxon>
        <taxon>Bacillales</taxon>
        <taxon>Bacillaceae</taxon>
        <taxon>Halobacillus</taxon>
    </lineage>
</organism>
<evidence type="ECO:0000313" key="5">
    <source>
        <dbReference type="Proteomes" id="UP000460949"/>
    </source>
</evidence>
<name>A0A845DTW8_9BACI</name>
<dbReference type="GO" id="GO:0004777">
    <property type="term" value="F:succinate-semialdehyde dehydrogenase (NAD+) activity"/>
    <property type="evidence" value="ECO:0007669"/>
    <property type="project" value="TreeGrafter"/>
</dbReference>
<dbReference type="InterPro" id="IPR016163">
    <property type="entry name" value="Ald_DH_C"/>
</dbReference>
<gene>
    <name evidence="4" type="ORF">GLW04_08660</name>
</gene>
<dbReference type="PROSITE" id="PS00070">
    <property type="entry name" value="ALDEHYDE_DEHYDR_CYS"/>
    <property type="match status" value="1"/>
</dbReference>
<reference evidence="4 5" key="1">
    <citation type="submission" date="2019-11" db="EMBL/GenBank/DDBJ databases">
        <title>Genome sequences of 17 halophilic strains isolated from different environments.</title>
        <authorList>
            <person name="Furrow R.E."/>
        </authorList>
    </citation>
    <scope>NUCLEOTIDE SEQUENCE [LARGE SCALE GENOMIC DNA]</scope>
    <source>
        <strain evidence="4 5">22511_23_Filter</strain>
    </source>
</reference>
<protein>
    <submittedName>
        <fullName evidence="4">Succinate-semialdehyde dehydrogenase</fullName>
        <ecNumber evidence="4">1.2.1.-</ecNumber>
    </submittedName>
</protein>
<dbReference type="RefSeq" id="WP_160836280.1">
    <property type="nucleotide sequence ID" value="NZ_WMET01000001.1"/>
</dbReference>
<dbReference type="FunFam" id="3.40.605.10:FF:000005">
    <property type="entry name" value="Succinate-semialdehyde dehydrogenase I"/>
    <property type="match status" value="1"/>
</dbReference>
<dbReference type="EMBL" id="WMET01000001">
    <property type="protein sequence ID" value="MYL19955.1"/>
    <property type="molecule type" value="Genomic_DNA"/>
</dbReference>
<dbReference type="PANTHER" id="PTHR43353">
    <property type="entry name" value="SUCCINATE-SEMIALDEHYDE DEHYDROGENASE, MITOCHONDRIAL"/>
    <property type="match status" value="1"/>
</dbReference>
<comment type="similarity">
    <text evidence="1">Belongs to the aldehyde dehydrogenase family.</text>
</comment>
<dbReference type="Gene3D" id="3.40.309.10">
    <property type="entry name" value="Aldehyde Dehydrogenase, Chain A, domain 2"/>
    <property type="match status" value="1"/>
</dbReference>
<keyword evidence="2 4" id="KW-0560">Oxidoreductase</keyword>
<accession>A0A845DTW8</accession>
<dbReference type="AlphaFoldDB" id="A0A845DTW8"/>
<comment type="caution">
    <text evidence="4">The sequence shown here is derived from an EMBL/GenBank/DDBJ whole genome shotgun (WGS) entry which is preliminary data.</text>
</comment>
<evidence type="ECO:0000313" key="4">
    <source>
        <dbReference type="EMBL" id="MYL19955.1"/>
    </source>
</evidence>
<evidence type="ECO:0000259" key="3">
    <source>
        <dbReference type="Pfam" id="PF00171"/>
    </source>
</evidence>
<dbReference type="FunFam" id="3.40.309.10:FF:000004">
    <property type="entry name" value="Succinate-semialdehyde dehydrogenase I"/>
    <property type="match status" value="1"/>
</dbReference>
<dbReference type="InterPro" id="IPR015590">
    <property type="entry name" value="Aldehyde_DH_dom"/>
</dbReference>
<dbReference type="EC" id="1.2.1.-" evidence="4"/>
<dbReference type="PANTHER" id="PTHR43353:SF5">
    <property type="entry name" value="SUCCINATE-SEMIALDEHYDE DEHYDROGENASE, MITOCHONDRIAL"/>
    <property type="match status" value="1"/>
</dbReference>
<dbReference type="InterPro" id="IPR016162">
    <property type="entry name" value="Ald_DH_N"/>
</dbReference>
<evidence type="ECO:0000256" key="2">
    <source>
        <dbReference type="ARBA" id="ARBA00023002"/>
    </source>
</evidence>
<dbReference type="Proteomes" id="UP000460949">
    <property type="component" value="Unassembled WGS sequence"/>
</dbReference>
<dbReference type="Pfam" id="PF00171">
    <property type="entry name" value="Aldedh"/>
    <property type="match status" value="1"/>
</dbReference>
<dbReference type="Gene3D" id="3.40.605.10">
    <property type="entry name" value="Aldehyde Dehydrogenase, Chain A, domain 1"/>
    <property type="match status" value="1"/>
</dbReference>
<evidence type="ECO:0000256" key="1">
    <source>
        <dbReference type="ARBA" id="ARBA00009986"/>
    </source>
</evidence>
<dbReference type="GO" id="GO:0009450">
    <property type="term" value="P:gamma-aminobutyric acid catabolic process"/>
    <property type="evidence" value="ECO:0007669"/>
    <property type="project" value="InterPro"/>
</dbReference>
<dbReference type="InterPro" id="IPR010102">
    <property type="entry name" value="Succ_semiAld_DH"/>
</dbReference>
<dbReference type="SUPFAM" id="SSF53720">
    <property type="entry name" value="ALDH-like"/>
    <property type="match status" value="1"/>
</dbReference>
<dbReference type="InterPro" id="IPR016161">
    <property type="entry name" value="Ald_DH/histidinol_DH"/>
</dbReference>
<feature type="domain" description="Aldehyde dehydrogenase" evidence="3">
    <location>
        <begin position="3"/>
        <end position="457"/>
    </location>
</feature>
<dbReference type="InterPro" id="IPR016160">
    <property type="entry name" value="Ald_DH_CS_CYS"/>
</dbReference>
<sequence length="464" mass="50872">MGSTIQVKNPSTGDILKEVDVSSASEIETALREGDEAFKSWSKVNAHERSRLLKEWSEKIKEETEQLAEVMTLESGKPLKESRGEVVYAASYIDWYAEEAKRIYGRTISSNSESKRIVVTKEPVGLVAAITPWNFPAAMMTRKAAPALAAGCTFVVKPAEETPLTTIRLVQLAHEVGIPKNVVQYVNGYGSDVGPIFTDSPLVRKITFTGSTPVGKLLMKNSAATMKHVSMELGGHAPLIVAKDADIDFAVEQTLASKFRNAGQTCICANRVLVHESIADEFSEKLTLRVKELKVGNGLHEETDIGPVINADGYEKIHTQIEDAVGKGAKILYGHQYDKDDERGYYFVHPTVLENVGEGMDIMQEETFGPVIPLITFRENEEAVEIANNTPFGLAAYFFTNDYRTGIYYQEHLKFGILGWNDGAPSAAHAPFGGMKESGIGREGGPEGIEPYIETKYLSIGGIE</sequence>